<dbReference type="EMBL" id="LSRX01001952">
    <property type="protein sequence ID" value="OLP76693.1"/>
    <property type="molecule type" value="Genomic_DNA"/>
</dbReference>
<evidence type="ECO:0000313" key="6">
    <source>
        <dbReference type="Proteomes" id="UP000186817"/>
    </source>
</evidence>
<organism evidence="5 6">
    <name type="scientific">Symbiodinium microadriaticum</name>
    <name type="common">Dinoflagellate</name>
    <name type="synonym">Zooxanthella microadriatica</name>
    <dbReference type="NCBI Taxonomy" id="2951"/>
    <lineage>
        <taxon>Eukaryota</taxon>
        <taxon>Sar</taxon>
        <taxon>Alveolata</taxon>
        <taxon>Dinophyceae</taxon>
        <taxon>Suessiales</taxon>
        <taxon>Symbiodiniaceae</taxon>
        <taxon>Symbiodinium</taxon>
    </lineage>
</organism>
<name>A0A1Q9C196_SYMMI</name>
<gene>
    <name evidence="5" type="primary">PRSS12</name>
    <name evidence="5" type="ORF">AK812_SmicGene43339</name>
</gene>
<keyword evidence="3" id="KW-1015">Disulfide bond</keyword>
<dbReference type="SUPFAM" id="SSF49785">
    <property type="entry name" value="Galactose-binding domain-like"/>
    <property type="match status" value="1"/>
</dbReference>
<dbReference type="InterPro" id="IPR036772">
    <property type="entry name" value="SRCR-like_dom_sf"/>
</dbReference>
<comment type="caution">
    <text evidence="5">The sequence shown here is derived from an EMBL/GenBank/DDBJ whole genome shotgun (WGS) entry which is preliminary data.</text>
</comment>
<keyword evidence="1" id="KW-0732">Signal</keyword>
<keyword evidence="2" id="KW-0677">Repeat</keyword>
<dbReference type="InterPro" id="IPR001190">
    <property type="entry name" value="SRCR"/>
</dbReference>
<dbReference type="Proteomes" id="UP000186817">
    <property type="component" value="Unassembled WGS sequence"/>
</dbReference>
<evidence type="ECO:0000256" key="1">
    <source>
        <dbReference type="ARBA" id="ARBA00022729"/>
    </source>
</evidence>
<evidence type="ECO:0000256" key="2">
    <source>
        <dbReference type="ARBA" id="ARBA00022737"/>
    </source>
</evidence>
<dbReference type="InterPro" id="IPR000772">
    <property type="entry name" value="Ricin_B_lectin"/>
</dbReference>
<evidence type="ECO:0000259" key="4">
    <source>
        <dbReference type="PROSITE" id="PS50287"/>
    </source>
</evidence>
<protein>
    <submittedName>
        <fullName evidence="5">Neurotrypsin</fullName>
    </submittedName>
</protein>
<sequence length="689" mass="70353">MPAHVQGWYTFVFAEVLNRAARANVRVTAEGHPASSGLLEIQTSSGAYGSVCGMNAEAASVACRQLGFDFGVQSPSPCGQYGGGSWCGAAGSPVAVKSLKCVGTEMSLDECSSEAVDDACLRHGSDAVIFCGASSVTAFPDGKLRLVGATGAPALPKEAGRLEAFLGASQAWAPVCKLGFTSGSASVACKQMGYTGAAGFAGCRSKEACGGVAPQLADLACAGSETNVLQCPMSIGDDVFCAPEESVLLSCAGHGDPIGKPSKTGQIQYLPHEVVLVRPWTLVKVAFDHFVVWMMLFSVGAMSSFLAVARHASAATAPAHFLLVSGMTAVDETCLAGSGAGVWLESCEKAVAGMRGEEIWSLATDGSLLHAASKMCLSPQGASAGAPLTLASCDAAGGVAKWELQGNSQVKMAQSNMCISQVGPSGAAVNVAASASVSSSSTLDPSHGAALAVDGVASTYWVSKMDEADAVSLLLDFGEPVHGSVLELDFEFVPSAFTVQAAEASSENWLQIFATDSNALKHVKIPLTAAKPMSAIKLVMKEAHPTLGTMGGHKLVGVRSIRLLTRLLQPVLEPCAAAAKSQDARDKFFTVAVSGFDPQAGAALAAEMPALESADAALSSIVVELAKALPAISSCKPAAPISLRANATIQRVQGRRTLGDTALGVSQEAALLEEARGTIVAARGLLALS</sequence>
<dbReference type="InterPro" id="IPR035992">
    <property type="entry name" value="Ricin_B-like_lectins"/>
</dbReference>
<evidence type="ECO:0000256" key="3">
    <source>
        <dbReference type="ARBA" id="ARBA00023157"/>
    </source>
</evidence>
<dbReference type="InterPro" id="IPR008979">
    <property type="entry name" value="Galactose-bd-like_sf"/>
</dbReference>
<reference evidence="5 6" key="1">
    <citation type="submission" date="2016-02" db="EMBL/GenBank/DDBJ databases">
        <title>Genome analysis of coral dinoflagellate symbionts highlights evolutionary adaptations to a symbiotic lifestyle.</title>
        <authorList>
            <person name="Aranda M."/>
            <person name="Li Y."/>
            <person name="Liew Y.J."/>
            <person name="Baumgarten S."/>
            <person name="Simakov O."/>
            <person name="Wilson M."/>
            <person name="Piel J."/>
            <person name="Ashoor H."/>
            <person name="Bougouffa S."/>
            <person name="Bajic V.B."/>
            <person name="Ryu T."/>
            <person name="Ravasi T."/>
            <person name="Bayer T."/>
            <person name="Micklem G."/>
            <person name="Kim H."/>
            <person name="Bhak J."/>
            <person name="Lajeunesse T.C."/>
            <person name="Voolstra C.R."/>
        </authorList>
    </citation>
    <scope>NUCLEOTIDE SEQUENCE [LARGE SCALE GENOMIC DNA]</scope>
    <source>
        <strain evidence="5 6">CCMP2467</strain>
    </source>
</reference>
<dbReference type="Pfam" id="PF00652">
    <property type="entry name" value="Ricin_B_lectin"/>
    <property type="match status" value="1"/>
</dbReference>
<accession>A0A1Q9C196</accession>
<evidence type="ECO:0000313" key="5">
    <source>
        <dbReference type="EMBL" id="OLP76693.1"/>
    </source>
</evidence>
<feature type="domain" description="SRCR" evidence="4">
    <location>
        <begin position="25"/>
        <end position="132"/>
    </location>
</feature>
<dbReference type="GO" id="GO:0016020">
    <property type="term" value="C:membrane"/>
    <property type="evidence" value="ECO:0007669"/>
    <property type="project" value="InterPro"/>
</dbReference>
<dbReference type="OrthoDB" id="414826at2759"/>
<dbReference type="Gene3D" id="2.60.120.260">
    <property type="entry name" value="Galactose-binding domain-like"/>
    <property type="match status" value="1"/>
</dbReference>
<dbReference type="SUPFAM" id="SSF56487">
    <property type="entry name" value="SRCR-like"/>
    <property type="match status" value="2"/>
</dbReference>
<dbReference type="SUPFAM" id="SSF50370">
    <property type="entry name" value="Ricin B-like lectins"/>
    <property type="match status" value="1"/>
</dbReference>
<dbReference type="AlphaFoldDB" id="A0A1Q9C196"/>
<dbReference type="PANTHER" id="PTHR19331:SF487">
    <property type="entry name" value="SOLUBLE SCAVENGER RECEPTOR CYSTEINE-RICH DOMAIN-CONTAINING PROTEIN SSC5D"/>
    <property type="match status" value="1"/>
</dbReference>
<dbReference type="PANTHER" id="PTHR19331">
    <property type="entry name" value="SCAVENGER RECEPTOR DOMAIN-CONTAINING"/>
    <property type="match status" value="1"/>
</dbReference>
<dbReference type="PROSITE" id="PS50287">
    <property type="entry name" value="SRCR_2"/>
    <property type="match status" value="2"/>
</dbReference>
<feature type="domain" description="SRCR" evidence="4">
    <location>
        <begin position="144"/>
        <end position="252"/>
    </location>
</feature>
<proteinExistence type="predicted"/>
<dbReference type="Pfam" id="PF00530">
    <property type="entry name" value="SRCR"/>
    <property type="match status" value="2"/>
</dbReference>
<dbReference type="Gene3D" id="2.80.10.50">
    <property type="match status" value="1"/>
</dbReference>
<dbReference type="SMART" id="SM00202">
    <property type="entry name" value="SR"/>
    <property type="match status" value="2"/>
</dbReference>
<keyword evidence="6" id="KW-1185">Reference proteome</keyword>
<dbReference type="PROSITE" id="PS50231">
    <property type="entry name" value="RICIN_B_LECTIN"/>
    <property type="match status" value="1"/>
</dbReference>
<dbReference type="Gene3D" id="3.10.250.10">
    <property type="entry name" value="SRCR-like domain"/>
    <property type="match status" value="2"/>
</dbReference>